<dbReference type="InterPro" id="IPR000531">
    <property type="entry name" value="Beta-barrel_TonB"/>
</dbReference>
<dbReference type="Gene3D" id="2.40.170.20">
    <property type="entry name" value="TonB-dependent receptor, beta-barrel domain"/>
    <property type="match status" value="1"/>
</dbReference>
<dbReference type="InterPro" id="IPR037066">
    <property type="entry name" value="Plug_dom_sf"/>
</dbReference>
<evidence type="ECO:0000256" key="5">
    <source>
        <dbReference type="ARBA" id="ARBA00023077"/>
    </source>
</evidence>
<keyword evidence="10" id="KW-0732">Signal</keyword>
<dbReference type="SUPFAM" id="SSF56935">
    <property type="entry name" value="Porins"/>
    <property type="match status" value="1"/>
</dbReference>
<dbReference type="Gene3D" id="2.60.40.1120">
    <property type="entry name" value="Carboxypeptidase-like, regulatory domain"/>
    <property type="match status" value="1"/>
</dbReference>
<dbReference type="InterPro" id="IPR039426">
    <property type="entry name" value="TonB-dep_rcpt-like"/>
</dbReference>
<keyword evidence="2 8" id="KW-0813">Transport</keyword>
<evidence type="ECO:0000256" key="1">
    <source>
        <dbReference type="ARBA" id="ARBA00004571"/>
    </source>
</evidence>
<keyword evidence="4 8" id="KW-0812">Transmembrane</keyword>
<dbReference type="NCBIfam" id="TIGR04056">
    <property type="entry name" value="OMP_RagA_SusC"/>
    <property type="match status" value="1"/>
</dbReference>
<dbReference type="Proteomes" id="UP001357452">
    <property type="component" value="Unassembled WGS sequence"/>
</dbReference>
<comment type="subcellular location">
    <subcellularLocation>
        <location evidence="1 8">Cell outer membrane</location>
        <topology evidence="1 8">Multi-pass membrane protein</topology>
    </subcellularLocation>
</comment>
<dbReference type="InterPro" id="IPR036942">
    <property type="entry name" value="Beta-barrel_TonB_sf"/>
</dbReference>
<sequence length="1053" mass="115197">MNACYKTICLVYCLLFSFVIDSAYAQNFRVSGTVKDIANESPLSGASIQIKGKAGATTTNSKGEYTITASPRDVLIVSHIGYTSQEIAISNRNRIDVLLVPSAAELEEVVAVGYGTLNKSDVTGSISSVRLKDVDENKVNNFVEALQGRVSGVNIVLNTGEPGAAISFNIRGMTSVTGSNQPLIVIDGQPIESSFSAAYAGTGLDGTADAPPADPLAALNPNDIESIEILKDASSTAIYGSRGANGVVLITTKSGRGVKDRVTVTSRFDLSMLPKKIPMLNSYEYMLFRNEAAVNDGGNPVYNQAQLDSVAKMPNTDWQEMVYRKALSQDYHVSVTGNERNKWNYLLSANYADMKSIIKNAGLQRGSIRLNYDRHVTDRLKIGLRTFASYAYRKFGSQSNWTGILSGSTVMGAIAFNPLQVPYTINEEDGTADVDVSIQNNPLSLITYAKDHSNIRTFISNFTAEYKITPFLTYQFRAGVNEVTTRRHIYYPTGTWLGDTAPDGYASEGDNSNYNYVLDHLLTYRQVIKRKHSINAVGGFSWQQWYNRSSSVINMDFPSNTLHYWNMGAAGYPGRFSNTYRTRALASFIGRVNYTYDRRYSIMATGRYDGSSRLAPGHKWILYPSLGVAWNATNEKFFKTHIKGHSPVSSFKLRGSVGVSGNDNIAIGGSQASYGLNFYPIGTNIETGYVFSRFNNPDLSWEKTVQYNAGFDLGLLKDRLNITVDAYSKITTGLLIDLGVPISSGISSYYTNVGKVSNKGLDVEVSYNVFSKAKKSLNISGNISPIKSKIIHMGESNIIYGRTFFAAGSLVLGQPVTAAIPGYALSSFYGYKTNGIYQNQAEIDNDPALANDNAKSSIKPGMVKYVDINGDGQITDADKTVIGDAMPDFTYGLTSDLSIGKFSAAVVFFGSHGAQLLNLNRWMVGSGHGNTTHNMMRDAYEGRWYGEGTSNKYPALTANSVRLQQRFPDWMVEDASFLRLQTVSLGYTFSLPQRLKLGDLKVSVTGTNLFTITKYTGYDPNINSFGFSSINNGIDLGTLGQPRSFSASLKLIF</sequence>
<evidence type="ECO:0000256" key="8">
    <source>
        <dbReference type="PROSITE-ProRule" id="PRU01360"/>
    </source>
</evidence>
<comment type="similarity">
    <text evidence="8 9">Belongs to the TonB-dependent receptor family.</text>
</comment>
<feature type="signal peptide" evidence="10">
    <location>
        <begin position="1"/>
        <end position="25"/>
    </location>
</feature>
<evidence type="ECO:0000313" key="14">
    <source>
        <dbReference type="Proteomes" id="UP001357452"/>
    </source>
</evidence>
<evidence type="ECO:0000256" key="7">
    <source>
        <dbReference type="ARBA" id="ARBA00023237"/>
    </source>
</evidence>
<protein>
    <submittedName>
        <fullName evidence="13">TonB-dependent receptor</fullName>
    </submittedName>
</protein>
<dbReference type="EMBL" id="JAZGLY010000007">
    <property type="protein sequence ID" value="MEE6187923.1"/>
    <property type="molecule type" value="Genomic_DNA"/>
</dbReference>
<evidence type="ECO:0000259" key="12">
    <source>
        <dbReference type="Pfam" id="PF07715"/>
    </source>
</evidence>
<comment type="caution">
    <text evidence="13">The sequence shown here is derived from an EMBL/GenBank/DDBJ whole genome shotgun (WGS) entry which is preliminary data.</text>
</comment>
<dbReference type="InterPro" id="IPR012910">
    <property type="entry name" value="Plug_dom"/>
</dbReference>
<dbReference type="Pfam" id="PF13715">
    <property type="entry name" value="CarbopepD_reg_2"/>
    <property type="match status" value="1"/>
</dbReference>
<dbReference type="RefSeq" id="WP_330975329.1">
    <property type="nucleotide sequence ID" value="NZ_JAZGLY010000007.1"/>
</dbReference>
<evidence type="ECO:0000256" key="6">
    <source>
        <dbReference type="ARBA" id="ARBA00023136"/>
    </source>
</evidence>
<dbReference type="InterPro" id="IPR008969">
    <property type="entry name" value="CarboxyPept-like_regulatory"/>
</dbReference>
<proteinExistence type="inferred from homology"/>
<feature type="domain" description="TonB-dependent receptor plug" evidence="12">
    <location>
        <begin position="119"/>
        <end position="247"/>
    </location>
</feature>
<keyword evidence="5 9" id="KW-0798">TonB box</keyword>
<reference evidence="13 14" key="1">
    <citation type="submission" date="2024-01" db="EMBL/GenBank/DDBJ databases">
        <title>Niabella digestum sp. nov., isolated from waste digestion system.</title>
        <authorList>
            <person name="Zhang L."/>
        </authorList>
    </citation>
    <scope>NUCLEOTIDE SEQUENCE [LARGE SCALE GENOMIC DNA]</scope>
    <source>
        <strain evidence="13 14">A18</strain>
    </source>
</reference>
<feature type="domain" description="TonB-dependent receptor-like beta-barrel" evidence="11">
    <location>
        <begin position="437"/>
        <end position="826"/>
    </location>
</feature>
<dbReference type="Pfam" id="PF00593">
    <property type="entry name" value="TonB_dep_Rec_b-barrel"/>
    <property type="match status" value="1"/>
</dbReference>
<dbReference type="InterPro" id="IPR023997">
    <property type="entry name" value="TonB-dep_OMP_SusC/RagA_CS"/>
</dbReference>
<dbReference type="NCBIfam" id="TIGR04057">
    <property type="entry name" value="SusC_RagA_signa"/>
    <property type="match status" value="1"/>
</dbReference>
<dbReference type="Gene3D" id="2.170.130.10">
    <property type="entry name" value="TonB-dependent receptor, plug domain"/>
    <property type="match status" value="1"/>
</dbReference>
<dbReference type="InterPro" id="IPR023996">
    <property type="entry name" value="TonB-dep_OMP_SusC/RagA"/>
</dbReference>
<accession>A0ABU7RIV8</accession>
<keyword evidence="7 8" id="KW-0998">Cell outer membrane</keyword>
<dbReference type="PROSITE" id="PS52016">
    <property type="entry name" value="TONB_DEPENDENT_REC_3"/>
    <property type="match status" value="1"/>
</dbReference>
<evidence type="ECO:0000259" key="11">
    <source>
        <dbReference type="Pfam" id="PF00593"/>
    </source>
</evidence>
<name>A0ABU7RIV8_9BACT</name>
<keyword evidence="6 8" id="KW-0472">Membrane</keyword>
<evidence type="ECO:0000256" key="10">
    <source>
        <dbReference type="SAM" id="SignalP"/>
    </source>
</evidence>
<organism evidence="13 14">
    <name type="scientific">Niabella digestorum</name>
    <dbReference type="NCBI Taxonomy" id="3117701"/>
    <lineage>
        <taxon>Bacteria</taxon>
        <taxon>Pseudomonadati</taxon>
        <taxon>Bacteroidota</taxon>
        <taxon>Chitinophagia</taxon>
        <taxon>Chitinophagales</taxon>
        <taxon>Chitinophagaceae</taxon>
        <taxon>Niabella</taxon>
    </lineage>
</organism>
<evidence type="ECO:0000256" key="9">
    <source>
        <dbReference type="RuleBase" id="RU003357"/>
    </source>
</evidence>
<keyword evidence="14" id="KW-1185">Reference proteome</keyword>
<keyword evidence="13" id="KW-0675">Receptor</keyword>
<keyword evidence="3 8" id="KW-1134">Transmembrane beta strand</keyword>
<dbReference type="Pfam" id="PF07715">
    <property type="entry name" value="Plug"/>
    <property type="match status" value="1"/>
</dbReference>
<evidence type="ECO:0000256" key="2">
    <source>
        <dbReference type="ARBA" id="ARBA00022448"/>
    </source>
</evidence>
<gene>
    <name evidence="13" type="ORF">V2H41_11630</name>
</gene>
<evidence type="ECO:0000256" key="3">
    <source>
        <dbReference type="ARBA" id="ARBA00022452"/>
    </source>
</evidence>
<evidence type="ECO:0000313" key="13">
    <source>
        <dbReference type="EMBL" id="MEE6187923.1"/>
    </source>
</evidence>
<evidence type="ECO:0000256" key="4">
    <source>
        <dbReference type="ARBA" id="ARBA00022692"/>
    </source>
</evidence>
<dbReference type="SUPFAM" id="SSF49464">
    <property type="entry name" value="Carboxypeptidase regulatory domain-like"/>
    <property type="match status" value="1"/>
</dbReference>
<feature type="chain" id="PRO_5046159281" evidence="10">
    <location>
        <begin position="26"/>
        <end position="1053"/>
    </location>
</feature>